<name>A0A4S2CAB7_9BACE</name>
<comment type="caution">
    <text evidence="2">The sequence shown here is derived from an EMBL/GenBank/DDBJ whole genome shotgun (WGS) entry which is preliminary data.</text>
</comment>
<feature type="transmembrane region" description="Helical" evidence="1">
    <location>
        <begin position="7"/>
        <end position="27"/>
    </location>
</feature>
<accession>A0A4S2CAB7</accession>
<evidence type="ECO:0008006" key="4">
    <source>
        <dbReference type="Google" id="ProtNLM"/>
    </source>
</evidence>
<organism evidence="2 3">
    <name type="scientific">Bacteroides caecimuris</name>
    <dbReference type="NCBI Taxonomy" id="1796613"/>
    <lineage>
        <taxon>Bacteria</taxon>
        <taxon>Pseudomonadati</taxon>
        <taxon>Bacteroidota</taxon>
        <taxon>Bacteroidia</taxon>
        <taxon>Bacteroidales</taxon>
        <taxon>Bacteroidaceae</taxon>
        <taxon>Bacteroides</taxon>
    </lineage>
</organism>
<gene>
    <name evidence="2" type="ORF">E5353_17780</name>
</gene>
<dbReference type="AlphaFoldDB" id="A0A4S2CAB7"/>
<proteinExistence type="predicted"/>
<dbReference type="SUPFAM" id="SSF46894">
    <property type="entry name" value="C-terminal effector domain of the bipartite response regulators"/>
    <property type="match status" value="1"/>
</dbReference>
<evidence type="ECO:0000313" key="2">
    <source>
        <dbReference type="EMBL" id="TGY25137.1"/>
    </source>
</evidence>
<dbReference type="Gene3D" id="1.10.10.10">
    <property type="entry name" value="Winged helix-like DNA-binding domain superfamily/Winged helix DNA-binding domain"/>
    <property type="match status" value="1"/>
</dbReference>
<sequence length="334" mass="38007">MNSDRRMALLFFILMIILAITLERMLYTSGEVTLKGKAEITLLEAIEDGLNAQYKALGLYEAGYKIGPDRKFEHCTVTSAEGKKIKDILIETNKIIVSSDIENKMHHTVLAKEGVDADAFLALWGKKMSEANIVSRHALQIHVHVDSSYVLTCGDSTLFLPKYKKISTICAGLSNEIEVEPFIRYSWFTVLKNASIKMVVIGEFILLILLFVCFVYFLRKEIKQNVSSVEDVSQLEIHLANLRYVYDSHEFYVDDRKIQVRPQSASLLLLFLKAPYYTVTKEEIISCLWRQGDSNVGDRVRRALSDLRAFFRENSVNLSIESSGNVHSLDVLKH</sequence>
<dbReference type="GO" id="GO:0006355">
    <property type="term" value="P:regulation of DNA-templated transcription"/>
    <property type="evidence" value="ECO:0007669"/>
    <property type="project" value="InterPro"/>
</dbReference>
<dbReference type="InterPro" id="IPR016032">
    <property type="entry name" value="Sig_transdc_resp-reg_C-effctor"/>
</dbReference>
<reference evidence="2 3" key="1">
    <citation type="submission" date="2019-04" db="EMBL/GenBank/DDBJ databases">
        <title>Microbes associate with the intestines of laboratory mice.</title>
        <authorList>
            <person name="Navarre W."/>
            <person name="Wong E."/>
            <person name="Huang K."/>
            <person name="Tropini C."/>
            <person name="Ng K."/>
            <person name="Yu B."/>
        </authorList>
    </citation>
    <scope>NUCLEOTIDE SEQUENCE [LARGE SCALE GENOMIC DNA]</scope>
    <source>
        <strain evidence="2 3">NM63_1-25</strain>
    </source>
</reference>
<dbReference type="GO" id="GO:0003677">
    <property type="term" value="F:DNA binding"/>
    <property type="evidence" value="ECO:0007669"/>
    <property type="project" value="InterPro"/>
</dbReference>
<dbReference type="InterPro" id="IPR036388">
    <property type="entry name" value="WH-like_DNA-bd_sf"/>
</dbReference>
<protein>
    <recommendedName>
        <fullName evidence="4">OmpR/PhoB-type domain-containing protein</fullName>
    </recommendedName>
</protein>
<keyword evidence="1" id="KW-0812">Transmembrane</keyword>
<feature type="transmembrane region" description="Helical" evidence="1">
    <location>
        <begin position="198"/>
        <end position="218"/>
    </location>
</feature>
<dbReference type="EMBL" id="SRYX01000119">
    <property type="protein sequence ID" value="TGY25137.1"/>
    <property type="molecule type" value="Genomic_DNA"/>
</dbReference>
<keyword evidence="1" id="KW-1133">Transmembrane helix</keyword>
<evidence type="ECO:0000313" key="3">
    <source>
        <dbReference type="Proteomes" id="UP000309566"/>
    </source>
</evidence>
<evidence type="ECO:0000256" key="1">
    <source>
        <dbReference type="SAM" id="Phobius"/>
    </source>
</evidence>
<dbReference type="Proteomes" id="UP000309566">
    <property type="component" value="Unassembled WGS sequence"/>
</dbReference>
<keyword evidence="1" id="KW-0472">Membrane</keyword>